<dbReference type="SUPFAM" id="SSF53448">
    <property type="entry name" value="Nucleotide-diphospho-sugar transferases"/>
    <property type="match status" value="1"/>
</dbReference>
<dbReference type="PANTHER" id="PTHR22572">
    <property type="entry name" value="SUGAR-1-PHOSPHATE GUANYL TRANSFERASE"/>
    <property type="match status" value="1"/>
</dbReference>
<dbReference type="RefSeq" id="WP_144234855.1">
    <property type="nucleotide sequence ID" value="NZ_QMIF01000004.1"/>
</dbReference>
<dbReference type="AlphaFoldDB" id="A0A6P1ZK41"/>
<dbReference type="InterPro" id="IPR005835">
    <property type="entry name" value="NTP_transferase_dom"/>
</dbReference>
<keyword evidence="2" id="KW-0808">Transferase</keyword>
<feature type="domain" description="Nucleotidyl transferase" evidence="1">
    <location>
        <begin position="9"/>
        <end position="236"/>
    </location>
</feature>
<proteinExistence type="predicted"/>
<dbReference type="CDD" id="cd04181">
    <property type="entry name" value="NTP_transferase"/>
    <property type="match status" value="1"/>
</dbReference>
<accession>A0A6P1ZK41</accession>
<dbReference type="GO" id="GO:0016740">
    <property type="term" value="F:transferase activity"/>
    <property type="evidence" value="ECO:0007669"/>
    <property type="project" value="UniProtKB-KW"/>
</dbReference>
<organism evidence="2 3">
    <name type="scientific">Oceanidesulfovibrio marinus</name>
    <dbReference type="NCBI Taxonomy" id="370038"/>
    <lineage>
        <taxon>Bacteria</taxon>
        <taxon>Pseudomonadati</taxon>
        <taxon>Thermodesulfobacteriota</taxon>
        <taxon>Desulfovibrionia</taxon>
        <taxon>Desulfovibrionales</taxon>
        <taxon>Desulfovibrionaceae</taxon>
        <taxon>Oceanidesulfovibrio</taxon>
    </lineage>
</organism>
<dbReference type="OrthoDB" id="9788272at2"/>
<dbReference type="EMBL" id="QMIF01000004">
    <property type="protein sequence ID" value="TVM34463.1"/>
    <property type="molecule type" value="Genomic_DNA"/>
</dbReference>
<reference evidence="2 3" key="1">
    <citation type="submission" date="2018-06" db="EMBL/GenBank/DDBJ databases">
        <title>Complete genome of Desulfovibrio marinus P48SEP.</title>
        <authorList>
            <person name="Crispim J.S."/>
            <person name="Vidigal P.M.P."/>
            <person name="Silva L.C.F."/>
            <person name="Araujo L.C."/>
            <person name="Laguardia C.N."/>
            <person name="Dias R.S."/>
            <person name="Sousa M.P."/>
            <person name="Paula S.O."/>
            <person name="Silva C."/>
        </authorList>
    </citation>
    <scope>NUCLEOTIDE SEQUENCE [LARGE SCALE GENOMIC DNA]</scope>
    <source>
        <strain evidence="2 3">P48SEP</strain>
    </source>
</reference>
<dbReference type="Pfam" id="PF00483">
    <property type="entry name" value="NTP_transferase"/>
    <property type="match status" value="1"/>
</dbReference>
<name>A0A6P1ZK41_9BACT</name>
<dbReference type="InterPro" id="IPR050486">
    <property type="entry name" value="Mannose-1P_guanyltransferase"/>
</dbReference>
<comment type="caution">
    <text evidence="2">The sequence shown here is derived from an EMBL/GenBank/DDBJ whole genome shotgun (WGS) entry which is preliminary data.</text>
</comment>
<sequence length="250" mass="27534">MGESHNIPAVLLAGGLGTRLRPLTDSIPKALAPIGDTPLLGIWLSLLSKAGVGPMVVNLHHHADAVRTFLHEGGWHQNVTASFEKELLGTGGTLLHHREMLQHGPFLAIHADNFSMFDVKEFITAHHNRPAGTMITMMTFTTPTPSSCGIVELDARGVVVAFHEKKQNPPGDLANGAVYVMEPEILDTLDECGAEFPDISMDVIPRYLDKIYTYHNDCYHRDIGTMESYAQAQRDLVGLIEEGVLRQYME</sequence>
<dbReference type="Gene3D" id="3.90.550.10">
    <property type="entry name" value="Spore Coat Polysaccharide Biosynthesis Protein SpsA, Chain A"/>
    <property type="match status" value="1"/>
</dbReference>
<gene>
    <name evidence="2" type="ORF">DQK91_07765</name>
</gene>
<evidence type="ECO:0000313" key="3">
    <source>
        <dbReference type="Proteomes" id="UP000434052"/>
    </source>
</evidence>
<dbReference type="Proteomes" id="UP000434052">
    <property type="component" value="Unassembled WGS sequence"/>
</dbReference>
<protein>
    <submittedName>
        <fullName evidence="2">Nucleotidyltransferase family protein</fullName>
    </submittedName>
</protein>
<evidence type="ECO:0000313" key="2">
    <source>
        <dbReference type="EMBL" id="TVM34463.1"/>
    </source>
</evidence>
<evidence type="ECO:0000259" key="1">
    <source>
        <dbReference type="Pfam" id="PF00483"/>
    </source>
</evidence>
<dbReference type="InterPro" id="IPR029044">
    <property type="entry name" value="Nucleotide-diphossugar_trans"/>
</dbReference>